<name>A0AB73T0M8_9FIRM</name>
<dbReference type="EMBL" id="QGGY01000013">
    <property type="protein sequence ID" value="PWJ73265.1"/>
    <property type="molecule type" value="Genomic_DNA"/>
</dbReference>
<proteinExistence type="predicted"/>
<reference evidence="2 3" key="1">
    <citation type="submission" date="2018-05" db="EMBL/GenBank/DDBJ databases">
        <authorList>
            <person name="Goeker M."/>
            <person name="Huntemann M."/>
            <person name="Clum A."/>
            <person name="Pillay M."/>
            <person name="Palaniappan K."/>
            <person name="Varghese N."/>
            <person name="Mikhailova N."/>
            <person name="Stamatis D."/>
            <person name="Reddy T."/>
            <person name="Daum C."/>
            <person name="Shapiro N."/>
            <person name="Ivanova N."/>
            <person name="Kyrpides N."/>
            <person name="Woyke T."/>
        </authorList>
    </citation>
    <scope>NUCLEOTIDE SEQUENCE [LARGE SCALE GENOMIC DNA]</scope>
    <source>
        <strain evidence="2 3">DSM 26524</strain>
    </source>
</reference>
<dbReference type="Gene3D" id="3.30.420.40">
    <property type="match status" value="2"/>
</dbReference>
<dbReference type="InterPro" id="IPR052519">
    <property type="entry name" value="Euk-type_GlcNAc_Kinase"/>
</dbReference>
<feature type="domain" description="ATPase BadF/BadG/BcrA/BcrD type" evidence="1">
    <location>
        <begin position="7"/>
        <end position="301"/>
    </location>
</feature>
<dbReference type="SUPFAM" id="SSF53067">
    <property type="entry name" value="Actin-like ATPase domain"/>
    <property type="match status" value="2"/>
</dbReference>
<sequence>MKYYLSIDQGGSKTDALIFTQEGRILAFADDRDLRAPGESYYQLQGRWIRYAAEKAAEKAELTLKDLSGACCSLNGADWPEDYVRLRKLVSNELGLAEENIRIVNDCIGAMRGGTGGGNQAVLCAGTGMNCAVRAADGREYIYGYFVNAPDQGGGAIGTKAWQSILDAYTGLGPKTMLTELLLEQHGESDLTELYKKFTSNQIVFKNYNLSPLVMRGAKMGDDVSRDIVDTAAKRMVCYMENAAKKLELLNEQVTLVLTGGVFKGDGEVLFQAIEHYIGQKGLNFICTPAHYEPVAGAALLLLDELEPQKRASAMEKFAQDAPRFGVKWG</sequence>
<evidence type="ECO:0000259" key="1">
    <source>
        <dbReference type="Pfam" id="PF01869"/>
    </source>
</evidence>
<gene>
    <name evidence="2" type="ORF">C7383_11351</name>
</gene>
<comment type="caution">
    <text evidence="2">The sequence shown here is derived from an EMBL/GenBank/DDBJ whole genome shotgun (WGS) entry which is preliminary data.</text>
</comment>
<keyword evidence="3" id="KW-1185">Reference proteome</keyword>
<dbReference type="Pfam" id="PF01869">
    <property type="entry name" value="BcrAD_BadFG"/>
    <property type="match status" value="1"/>
</dbReference>
<evidence type="ECO:0000313" key="2">
    <source>
        <dbReference type="EMBL" id="PWJ73265.1"/>
    </source>
</evidence>
<evidence type="ECO:0000313" key="3">
    <source>
        <dbReference type="Proteomes" id="UP000245412"/>
    </source>
</evidence>
<dbReference type="InterPro" id="IPR043129">
    <property type="entry name" value="ATPase_NBD"/>
</dbReference>
<dbReference type="InterPro" id="IPR002731">
    <property type="entry name" value="ATPase_BadF"/>
</dbReference>
<dbReference type="RefSeq" id="WP_257497806.1">
    <property type="nucleotide sequence ID" value="NZ_JANKBI010000026.1"/>
</dbReference>
<dbReference type="Proteomes" id="UP000245412">
    <property type="component" value="Unassembled WGS sequence"/>
</dbReference>
<accession>A0AB73T0M8</accession>
<organism evidence="2 3">
    <name type="scientific">Murimonas intestini</name>
    <dbReference type="NCBI Taxonomy" id="1337051"/>
    <lineage>
        <taxon>Bacteria</taxon>
        <taxon>Bacillati</taxon>
        <taxon>Bacillota</taxon>
        <taxon>Clostridia</taxon>
        <taxon>Lachnospirales</taxon>
        <taxon>Lachnospiraceae</taxon>
        <taxon>Murimonas</taxon>
    </lineage>
</organism>
<dbReference type="AlphaFoldDB" id="A0AB73T0M8"/>
<protein>
    <submittedName>
        <fullName evidence="2">N-acetylglucosamine kinase-like BadF-type ATPase</fullName>
    </submittedName>
</protein>
<dbReference type="PANTHER" id="PTHR43190:SF3">
    <property type="entry name" value="N-ACETYL-D-GLUCOSAMINE KINASE"/>
    <property type="match status" value="1"/>
</dbReference>
<dbReference type="PANTHER" id="PTHR43190">
    <property type="entry name" value="N-ACETYL-D-GLUCOSAMINE KINASE"/>
    <property type="match status" value="1"/>
</dbReference>